<keyword evidence="4" id="KW-0808">Transferase</keyword>
<name>A0A521BLU3_9SPHI</name>
<reference evidence="7 8" key="1">
    <citation type="submission" date="2017-05" db="EMBL/GenBank/DDBJ databases">
        <authorList>
            <person name="Varghese N."/>
            <person name="Submissions S."/>
        </authorList>
    </citation>
    <scope>NUCLEOTIDE SEQUENCE [LARGE SCALE GENOMIC DNA]</scope>
    <source>
        <strain evidence="7 8">DSM 21342</strain>
    </source>
</reference>
<dbReference type="GO" id="GO:0009307">
    <property type="term" value="P:DNA restriction-modification system"/>
    <property type="evidence" value="ECO:0007669"/>
    <property type="project" value="InterPro"/>
</dbReference>
<dbReference type="InterPro" id="IPR029063">
    <property type="entry name" value="SAM-dependent_MTases_sf"/>
</dbReference>
<sequence>MSEKMKNYTNAPLPFMGQKRRFLKTLKDVLQDYPQDAIYVDLFGGSGLLSHTVKQYLPLSKVVYNDFDNYNERLQNIANTNKILADLRLILAGWPKDKQITGEAKEQVIQRIKQAEMAGFVDYITLSSSLLFSMNYVTNFADFKASTLYNVVRVSDYSSDGYLDGLERVSVDYLTLYNQYKNEPNVVFMVDPPYLSTEAGTYKSYWKLKDYLDVLQVLDSHPYVYFTSNKSNIIELCEWIELKTPNSNPFKGACKKSVNVTMNYNSTYTDIMYYKYSSTT</sequence>
<dbReference type="SUPFAM" id="SSF53335">
    <property type="entry name" value="S-adenosyl-L-methionine-dependent methyltransferases"/>
    <property type="match status" value="1"/>
</dbReference>
<comment type="catalytic activity">
    <reaction evidence="6">
        <text>a 2'-deoxyadenosine in DNA + S-adenosyl-L-methionine = an N(6)-methyl-2'-deoxyadenosine in DNA + S-adenosyl-L-homocysteine + H(+)</text>
        <dbReference type="Rhea" id="RHEA:15197"/>
        <dbReference type="Rhea" id="RHEA-COMP:12418"/>
        <dbReference type="Rhea" id="RHEA-COMP:12419"/>
        <dbReference type="ChEBI" id="CHEBI:15378"/>
        <dbReference type="ChEBI" id="CHEBI:57856"/>
        <dbReference type="ChEBI" id="CHEBI:59789"/>
        <dbReference type="ChEBI" id="CHEBI:90615"/>
        <dbReference type="ChEBI" id="CHEBI:90616"/>
        <dbReference type="EC" id="2.1.1.72"/>
    </reaction>
</comment>
<keyword evidence="8" id="KW-1185">Reference proteome</keyword>
<dbReference type="Gene3D" id="3.40.50.150">
    <property type="entry name" value="Vaccinia Virus protein VP39"/>
    <property type="match status" value="1"/>
</dbReference>
<dbReference type="GO" id="GO:0009007">
    <property type="term" value="F:site-specific DNA-methyltransferase (adenine-specific) activity"/>
    <property type="evidence" value="ECO:0007669"/>
    <property type="project" value="UniProtKB-EC"/>
</dbReference>
<dbReference type="Gene3D" id="1.10.1020.10">
    <property type="entry name" value="Adenine-specific Methyltransferase, Domain 2"/>
    <property type="match status" value="1"/>
</dbReference>
<dbReference type="GO" id="GO:0032259">
    <property type="term" value="P:methylation"/>
    <property type="evidence" value="ECO:0007669"/>
    <property type="project" value="UniProtKB-KW"/>
</dbReference>
<comment type="similarity">
    <text evidence="1">Belongs to the N(4)/N(6)-methyltransferase family.</text>
</comment>
<evidence type="ECO:0000256" key="6">
    <source>
        <dbReference type="ARBA" id="ARBA00047942"/>
    </source>
</evidence>
<keyword evidence="5" id="KW-0949">S-adenosyl-L-methionine</keyword>
<protein>
    <recommendedName>
        <fullName evidence="2">site-specific DNA-methyltransferase (adenine-specific)</fullName>
        <ecNumber evidence="2">2.1.1.72</ecNumber>
    </recommendedName>
</protein>
<evidence type="ECO:0000256" key="2">
    <source>
        <dbReference type="ARBA" id="ARBA00011900"/>
    </source>
</evidence>
<dbReference type="EC" id="2.1.1.72" evidence="2"/>
<gene>
    <name evidence="7" type="ORF">SAMN06265350_102316</name>
</gene>
<dbReference type="InterPro" id="IPR012327">
    <property type="entry name" value="MeTrfase_D12"/>
</dbReference>
<evidence type="ECO:0000313" key="8">
    <source>
        <dbReference type="Proteomes" id="UP000315971"/>
    </source>
</evidence>
<dbReference type="Pfam" id="PF02086">
    <property type="entry name" value="MethyltransfD12"/>
    <property type="match status" value="1"/>
</dbReference>
<evidence type="ECO:0000256" key="3">
    <source>
        <dbReference type="ARBA" id="ARBA00022603"/>
    </source>
</evidence>
<dbReference type="Proteomes" id="UP000315971">
    <property type="component" value="Unassembled WGS sequence"/>
</dbReference>
<evidence type="ECO:0000256" key="4">
    <source>
        <dbReference type="ARBA" id="ARBA00022679"/>
    </source>
</evidence>
<organism evidence="7 8">
    <name type="scientific">Solitalea koreensis</name>
    <dbReference type="NCBI Taxonomy" id="543615"/>
    <lineage>
        <taxon>Bacteria</taxon>
        <taxon>Pseudomonadati</taxon>
        <taxon>Bacteroidota</taxon>
        <taxon>Sphingobacteriia</taxon>
        <taxon>Sphingobacteriales</taxon>
        <taxon>Sphingobacteriaceae</taxon>
        <taxon>Solitalea</taxon>
    </lineage>
</organism>
<evidence type="ECO:0000313" key="7">
    <source>
        <dbReference type="EMBL" id="SMO48055.1"/>
    </source>
</evidence>
<dbReference type="InterPro" id="IPR023095">
    <property type="entry name" value="Ade_MeTrfase_dom_2"/>
</dbReference>
<dbReference type="AlphaFoldDB" id="A0A521BLU3"/>
<evidence type="ECO:0000256" key="5">
    <source>
        <dbReference type="ARBA" id="ARBA00022691"/>
    </source>
</evidence>
<accession>A0A521BLU3</accession>
<keyword evidence="3" id="KW-0489">Methyltransferase</keyword>
<dbReference type="EMBL" id="FXSZ01000002">
    <property type="protein sequence ID" value="SMO48055.1"/>
    <property type="molecule type" value="Genomic_DNA"/>
</dbReference>
<proteinExistence type="inferred from homology"/>
<evidence type="ECO:0000256" key="1">
    <source>
        <dbReference type="ARBA" id="ARBA00006594"/>
    </source>
</evidence>